<evidence type="ECO:0000313" key="1">
    <source>
        <dbReference type="EMBL" id="MCM2373044.1"/>
    </source>
</evidence>
<reference evidence="1 2" key="1">
    <citation type="journal article" date="2022" name="Syst. Appl. Microbiol.">
        <title>Rhodopirellula aestuarii sp. nov., a novel member of the genus Rhodopirellula isolated from brackish sediments collected in the Tagus River estuary, Portugal.</title>
        <authorList>
            <person name="Vitorino I.R."/>
            <person name="Klimek D."/>
            <person name="Calusinska M."/>
            <person name="Lobo-da-Cunha A."/>
            <person name="Vasconcelos V."/>
            <person name="Lage O.M."/>
        </authorList>
    </citation>
    <scope>NUCLEOTIDE SEQUENCE [LARGE SCALE GENOMIC DNA]</scope>
    <source>
        <strain evidence="1 2">ICT_H3.1</strain>
    </source>
</reference>
<name>A0ABT0U8M8_9BACT</name>
<proteinExistence type="predicted"/>
<keyword evidence="2" id="KW-1185">Reference proteome</keyword>
<dbReference type="SUPFAM" id="SSF53756">
    <property type="entry name" value="UDP-Glycosyltransferase/glycogen phosphorylase"/>
    <property type="match status" value="1"/>
</dbReference>
<organism evidence="1 2">
    <name type="scientific">Aporhodopirellula aestuarii</name>
    <dbReference type="NCBI Taxonomy" id="2950107"/>
    <lineage>
        <taxon>Bacteria</taxon>
        <taxon>Pseudomonadati</taxon>
        <taxon>Planctomycetota</taxon>
        <taxon>Planctomycetia</taxon>
        <taxon>Pirellulales</taxon>
        <taxon>Pirellulaceae</taxon>
        <taxon>Aporhodopirellula</taxon>
    </lineage>
</organism>
<dbReference type="Pfam" id="PF13692">
    <property type="entry name" value="Glyco_trans_1_4"/>
    <property type="match status" value="1"/>
</dbReference>
<gene>
    <name evidence="1" type="ORF">NB063_20720</name>
</gene>
<dbReference type="RefSeq" id="WP_250930678.1">
    <property type="nucleotide sequence ID" value="NZ_JAMQBK010000060.1"/>
</dbReference>
<evidence type="ECO:0000313" key="2">
    <source>
        <dbReference type="Proteomes" id="UP001202961"/>
    </source>
</evidence>
<dbReference type="Proteomes" id="UP001202961">
    <property type="component" value="Unassembled WGS sequence"/>
</dbReference>
<dbReference type="EMBL" id="JAMQBK010000060">
    <property type="protein sequence ID" value="MCM2373044.1"/>
    <property type="molecule type" value="Genomic_DNA"/>
</dbReference>
<sequence>MSSQLAMTSSNRPTASPPAVLWVTRRYWPHGAGHHARAAASLALSNAWSAMGTQVEVVTPRYAASWSDELFYDTIHVHRIASAPKGEWSMQRYVRHLGNWLSEQANRFDWIICDGITDDVRSVATAIIHARGEKQRTRGGVLCDGWGADSDEVWCRQSRAGKRCLHAITTLDQIFTRHSDTDRALVAKGIPSHQIHRIASGFARPNRVSLDQRNASRRSLEGINTDLRTDGENQVLLWCGHMTGRHNTAGGAKLIVSSARLLCAKYPNLRIWMLGDGELHDWIHTELKAEGVRSVVAIPGTFPDMTDIWNAVDAVAVTDEDQLRYTLPNAIAHALPTIVADHASIRAWMSDKFATDIVDSFAWYDSNKPTSFRKTFRTVWDDLPAAVDLAWEVAIDASRRFSITEELNQWASVFSSDSHVHSS</sequence>
<accession>A0ABT0U8M8</accession>
<protein>
    <submittedName>
        <fullName evidence="1">Glycosyltransferase family 1 protein</fullName>
    </submittedName>
</protein>
<comment type="caution">
    <text evidence="1">The sequence shown here is derived from an EMBL/GenBank/DDBJ whole genome shotgun (WGS) entry which is preliminary data.</text>
</comment>
<dbReference type="Gene3D" id="3.40.50.2000">
    <property type="entry name" value="Glycogen Phosphorylase B"/>
    <property type="match status" value="2"/>
</dbReference>